<sequence>MSATMIGASGIFLTLFLMAARVPIAVALGAVSIGGIMLLIDTRAGMGIVSGVPFNFIGNWALTAVPMFLLMGYICTTTGMTNGLFRAMRILLSRLPGGLAITGVAASALFAAASGSSVATSSAMARIAVPEMLKYRYDPALASGVIAASGTLGSLIPPSILMVLYGIYAEVSIGKLFIAGFLPGLLSAALYMGMIALRCRLNPALAGGAAGAGGAGAAGGALENVHYSLKEKLDALKEVWPLPVLIFCVLGGIFTGLFSPTEAGAVGAIIAVVIAILRGQMSLSAFREAVVFSILGTSSIFAILIGTLFFTRFLALSGLPSDLADLVLSVTGGNPYLIIAGVAVIYVVLGMFVESIGLMLLTLPIVLPLVTGADMNLIWFGIIVIKLLEIGLVTPPIGLNVYVIKGALGTSIPIQTIFKGVAWFIVMDVVALLLLVMFPSLSIFLPEFMWQ</sequence>
<keyword evidence="3 7" id="KW-0997">Cell inner membrane</keyword>
<name>A0ABQ5U127_9PROT</name>
<evidence type="ECO:0000259" key="8">
    <source>
        <dbReference type="Pfam" id="PF06808"/>
    </source>
</evidence>
<evidence type="ECO:0000256" key="2">
    <source>
        <dbReference type="ARBA" id="ARBA00022475"/>
    </source>
</evidence>
<dbReference type="Pfam" id="PF06808">
    <property type="entry name" value="DctM"/>
    <property type="match status" value="1"/>
</dbReference>
<feature type="transmembrane region" description="Helical" evidence="7">
    <location>
        <begin position="244"/>
        <end position="277"/>
    </location>
</feature>
<feature type="transmembrane region" description="Helical" evidence="7">
    <location>
        <begin position="335"/>
        <end position="353"/>
    </location>
</feature>
<dbReference type="EMBL" id="BSNF01000001">
    <property type="protein sequence ID" value="GLQ05897.1"/>
    <property type="molecule type" value="Genomic_DNA"/>
</dbReference>
<comment type="function">
    <text evidence="7">Part of the tripartite ATP-independent periplasmic (TRAP) transport system.</text>
</comment>
<dbReference type="NCBIfam" id="TIGR00786">
    <property type="entry name" value="dctM"/>
    <property type="match status" value="1"/>
</dbReference>
<feature type="transmembrane region" description="Helical" evidence="7">
    <location>
        <begin position="140"/>
        <end position="164"/>
    </location>
</feature>
<dbReference type="PIRSF" id="PIRSF006066">
    <property type="entry name" value="HI0050"/>
    <property type="match status" value="1"/>
</dbReference>
<accession>A0ABQ5U127</accession>
<feature type="transmembrane region" description="Helical" evidence="7">
    <location>
        <begin position="176"/>
        <end position="197"/>
    </location>
</feature>
<dbReference type="RefSeq" id="WP_169559857.1">
    <property type="nucleotide sequence ID" value="NZ_BSNF01000001.1"/>
</dbReference>
<evidence type="ECO:0000256" key="7">
    <source>
        <dbReference type="RuleBase" id="RU369079"/>
    </source>
</evidence>
<evidence type="ECO:0000256" key="4">
    <source>
        <dbReference type="ARBA" id="ARBA00022692"/>
    </source>
</evidence>
<gene>
    <name evidence="9" type="ORF">GCM10007924_11180</name>
</gene>
<feature type="transmembrane region" description="Helical" evidence="7">
    <location>
        <begin position="289"/>
        <end position="315"/>
    </location>
</feature>
<comment type="subcellular location">
    <subcellularLocation>
        <location evidence="1 7">Cell inner membrane</location>
        <topology evidence="1 7">Multi-pass membrane protein</topology>
    </subcellularLocation>
</comment>
<protein>
    <recommendedName>
        <fullName evidence="7">TRAP transporter large permease protein</fullName>
    </recommendedName>
</protein>
<comment type="caution">
    <text evidence="9">The sequence shown here is derived from an EMBL/GenBank/DDBJ whole genome shotgun (WGS) entry which is preliminary data.</text>
</comment>
<dbReference type="InterPro" id="IPR010656">
    <property type="entry name" value="DctM"/>
</dbReference>
<reference evidence="9" key="1">
    <citation type="journal article" date="2014" name="Int. J. Syst. Evol. Microbiol.">
        <title>Complete genome of a new Firmicutes species belonging to the dominant human colonic microbiota ('Ruminococcus bicirculans') reveals two chromosomes and a selective capacity to utilize plant glucans.</title>
        <authorList>
            <consortium name="NISC Comparative Sequencing Program"/>
            <person name="Wegmann U."/>
            <person name="Louis P."/>
            <person name="Goesmann A."/>
            <person name="Henrissat B."/>
            <person name="Duncan S.H."/>
            <person name="Flint H.J."/>
        </authorList>
    </citation>
    <scope>NUCLEOTIDE SEQUENCE</scope>
    <source>
        <strain evidence="9">NBRC 103408</strain>
    </source>
</reference>
<evidence type="ECO:0000256" key="1">
    <source>
        <dbReference type="ARBA" id="ARBA00004429"/>
    </source>
</evidence>
<feature type="transmembrane region" description="Helical" evidence="7">
    <location>
        <begin position="421"/>
        <end position="445"/>
    </location>
</feature>
<dbReference type="Proteomes" id="UP001161409">
    <property type="component" value="Unassembled WGS sequence"/>
</dbReference>
<evidence type="ECO:0000256" key="6">
    <source>
        <dbReference type="ARBA" id="ARBA00023136"/>
    </source>
</evidence>
<organism evidence="9 10">
    <name type="scientific">Sneathiella chinensis</name>
    <dbReference type="NCBI Taxonomy" id="349750"/>
    <lineage>
        <taxon>Bacteria</taxon>
        <taxon>Pseudomonadati</taxon>
        <taxon>Pseudomonadota</taxon>
        <taxon>Alphaproteobacteria</taxon>
        <taxon>Sneathiellales</taxon>
        <taxon>Sneathiellaceae</taxon>
        <taxon>Sneathiella</taxon>
    </lineage>
</organism>
<keyword evidence="2" id="KW-1003">Cell membrane</keyword>
<reference evidence="9" key="2">
    <citation type="submission" date="2023-01" db="EMBL/GenBank/DDBJ databases">
        <title>Draft genome sequence of Sneathiella chinensis strain NBRC 103408.</title>
        <authorList>
            <person name="Sun Q."/>
            <person name="Mori K."/>
        </authorList>
    </citation>
    <scope>NUCLEOTIDE SEQUENCE</scope>
    <source>
        <strain evidence="9">NBRC 103408</strain>
    </source>
</reference>
<keyword evidence="6 7" id="KW-0472">Membrane</keyword>
<evidence type="ECO:0000256" key="3">
    <source>
        <dbReference type="ARBA" id="ARBA00022519"/>
    </source>
</evidence>
<evidence type="ECO:0000313" key="9">
    <source>
        <dbReference type="EMBL" id="GLQ05897.1"/>
    </source>
</evidence>
<proteinExistence type="inferred from homology"/>
<comment type="subunit">
    <text evidence="7">The complex comprises the extracytoplasmic solute receptor protein and the two transmembrane proteins.</text>
</comment>
<dbReference type="PANTHER" id="PTHR33362">
    <property type="entry name" value="SIALIC ACID TRAP TRANSPORTER PERMEASE PROTEIN SIAT-RELATED"/>
    <property type="match status" value="1"/>
</dbReference>
<dbReference type="PANTHER" id="PTHR33362:SF5">
    <property type="entry name" value="C4-DICARBOXYLATE TRAP TRANSPORTER LARGE PERMEASE PROTEIN DCTM"/>
    <property type="match status" value="1"/>
</dbReference>
<comment type="caution">
    <text evidence="7">Lacks conserved residue(s) required for the propagation of feature annotation.</text>
</comment>
<dbReference type="InterPro" id="IPR004681">
    <property type="entry name" value="TRAP_DctM"/>
</dbReference>
<keyword evidence="4 7" id="KW-0812">Transmembrane</keyword>
<comment type="similarity">
    <text evidence="7">Belongs to the TRAP transporter large permease family.</text>
</comment>
<keyword evidence="7" id="KW-0813">Transport</keyword>
<feature type="domain" description="TRAP C4-dicarboxylate transport system permease DctM subunit" evidence="8">
    <location>
        <begin position="14"/>
        <end position="440"/>
    </location>
</feature>
<keyword evidence="5 7" id="KW-1133">Transmembrane helix</keyword>
<feature type="transmembrane region" description="Helical" evidence="7">
    <location>
        <begin position="53"/>
        <end position="76"/>
    </location>
</feature>
<evidence type="ECO:0000256" key="5">
    <source>
        <dbReference type="ARBA" id="ARBA00022989"/>
    </source>
</evidence>
<feature type="transmembrane region" description="Helical" evidence="7">
    <location>
        <begin position="97"/>
        <end position="120"/>
    </location>
</feature>
<evidence type="ECO:0000313" key="10">
    <source>
        <dbReference type="Proteomes" id="UP001161409"/>
    </source>
</evidence>
<keyword evidence="10" id="KW-1185">Reference proteome</keyword>